<dbReference type="InterPro" id="IPR036397">
    <property type="entry name" value="RNaseH_sf"/>
</dbReference>
<dbReference type="InterPro" id="IPR012337">
    <property type="entry name" value="RNaseH-like_sf"/>
</dbReference>
<name>A0ABV8GRF9_9ACTN</name>
<proteinExistence type="predicted"/>
<sequence length="180" mass="19943">MNQGARAEGIRFLIRDRDAKFTAVFDEVFTSLGARVVKTPVRAPQANARAERWVGTVRRECTDRMLIYDEGHLRRVLQAYERHYNRHRPPSLTRPSTTSTTTYPYSTRRSRSGPPATPAGTRRPDQPVPAGRIDEADNRRPEAAPGFSHPTGPSCARTGSTRTSARTPSPTSAATSARAR</sequence>
<dbReference type="PROSITE" id="PS50994">
    <property type="entry name" value="INTEGRASE"/>
    <property type="match status" value="1"/>
</dbReference>
<comment type="caution">
    <text evidence="3">The sequence shown here is derived from an EMBL/GenBank/DDBJ whole genome shotgun (WGS) entry which is preliminary data.</text>
</comment>
<evidence type="ECO:0000256" key="1">
    <source>
        <dbReference type="SAM" id="MobiDB-lite"/>
    </source>
</evidence>
<dbReference type="Gene3D" id="3.30.420.10">
    <property type="entry name" value="Ribonuclease H-like superfamily/Ribonuclease H"/>
    <property type="match status" value="1"/>
</dbReference>
<feature type="compositionally biased region" description="Low complexity" evidence="1">
    <location>
        <begin position="156"/>
        <end position="180"/>
    </location>
</feature>
<dbReference type="SUPFAM" id="SSF53098">
    <property type="entry name" value="Ribonuclease H-like"/>
    <property type="match status" value="1"/>
</dbReference>
<feature type="compositionally biased region" description="Low complexity" evidence="1">
    <location>
        <begin position="90"/>
        <end position="107"/>
    </location>
</feature>
<feature type="region of interest" description="Disordered" evidence="1">
    <location>
        <begin position="84"/>
        <end position="180"/>
    </location>
</feature>
<gene>
    <name evidence="3" type="ORF">ACFOY2_54460</name>
</gene>
<accession>A0ABV8GRF9</accession>
<reference evidence="4" key="1">
    <citation type="journal article" date="2019" name="Int. J. Syst. Evol. Microbiol.">
        <title>The Global Catalogue of Microorganisms (GCM) 10K type strain sequencing project: providing services to taxonomists for standard genome sequencing and annotation.</title>
        <authorList>
            <consortium name="The Broad Institute Genomics Platform"/>
            <consortium name="The Broad Institute Genome Sequencing Center for Infectious Disease"/>
            <person name="Wu L."/>
            <person name="Ma J."/>
        </authorList>
    </citation>
    <scope>NUCLEOTIDE SEQUENCE [LARGE SCALE GENOMIC DNA]</scope>
    <source>
        <strain evidence="4">TBRC 1276</strain>
    </source>
</reference>
<evidence type="ECO:0000313" key="3">
    <source>
        <dbReference type="EMBL" id="MFC4016296.1"/>
    </source>
</evidence>
<dbReference type="Pfam" id="PF13683">
    <property type="entry name" value="rve_3"/>
    <property type="match status" value="1"/>
</dbReference>
<dbReference type="RefSeq" id="WP_379536088.1">
    <property type="nucleotide sequence ID" value="NZ_JBHSBI010000069.1"/>
</dbReference>
<protein>
    <submittedName>
        <fullName evidence="3">Integrase core domain-containing protein</fullName>
    </submittedName>
</protein>
<evidence type="ECO:0000313" key="4">
    <source>
        <dbReference type="Proteomes" id="UP001595851"/>
    </source>
</evidence>
<feature type="domain" description="Integrase catalytic" evidence="2">
    <location>
        <begin position="1"/>
        <end position="110"/>
    </location>
</feature>
<dbReference type="InterPro" id="IPR001584">
    <property type="entry name" value="Integrase_cat-core"/>
</dbReference>
<organism evidence="3 4">
    <name type="scientific">Nonomuraea purpurea</name>
    <dbReference type="NCBI Taxonomy" id="1849276"/>
    <lineage>
        <taxon>Bacteria</taxon>
        <taxon>Bacillati</taxon>
        <taxon>Actinomycetota</taxon>
        <taxon>Actinomycetes</taxon>
        <taxon>Streptosporangiales</taxon>
        <taxon>Streptosporangiaceae</taxon>
        <taxon>Nonomuraea</taxon>
    </lineage>
</organism>
<dbReference type="Proteomes" id="UP001595851">
    <property type="component" value="Unassembled WGS sequence"/>
</dbReference>
<feature type="compositionally biased region" description="Basic and acidic residues" evidence="1">
    <location>
        <begin position="132"/>
        <end position="142"/>
    </location>
</feature>
<keyword evidence="4" id="KW-1185">Reference proteome</keyword>
<evidence type="ECO:0000259" key="2">
    <source>
        <dbReference type="PROSITE" id="PS50994"/>
    </source>
</evidence>
<dbReference type="EMBL" id="JBHSBI010000069">
    <property type="protein sequence ID" value="MFC4016296.1"/>
    <property type="molecule type" value="Genomic_DNA"/>
</dbReference>